<dbReference type="PANTHER" id="PTHR42771">
    <property type="entry name" value="IRON(3+)-HYDROXAMATE IMPORT ATP-BINDING PROTEIN FHUC"/>
    <property type="match status" value="1"/>
</dbReference>
<dbReference type="SUPFAM" id="SSF52540">
    <property type="entry name" value="P-loop containing nucleoside triphosphate hydrolases"/>
    <property type="match status" value="1"/>
</dbReference>
<dbReference type="FunFam" id="3.40.50.300:FF:000134">
    <property type="entry name" value="Iron-enterobactin ABC transporter ATP-binding protein"/>
    <property type="match status" value="1"/>
</dbReference>
<dbReference type="GO" id="GO:0005886">
    <property type="term" value="C:plasma membrane"/>
    <property type="evidence" value="ECO:0007669"/>
    <property type="project" value="UniProtKB-SubCell"/>
</dbReference>
<dbReference type="InterPro" id="IPR003439">
    <property type="entry name" value="ABC_transporter-like_ATP-bd"/>
</dbReference>
<reference evidence="12 13" key="1">
    <citation type="submission" date="2012-05" db="EMBL/GenBank/DDBJ databases">
        <authorList>
            <person name="Harkins D.M."/>
            <person name="Madupu R."/>
            <person name="Durkin A.S."/>
            <person name="Torralba M."/>
            <person name="Methe B."/>
            <person name="Sutton G.G."/>
            <person name="Nelson K.E."/>
        </authorList>
    </citation>
    <scope>NUCLEOTIDE SEQUENCE [LARGE SCALE GENOMIC DNA]</scope>
    <source>
        <strain evidence="12 13">F0489</strain>
    </source>
</reference>
<dbReference type="GO" id="GO:0006826">
    <property type="term" value="P:iron ion transport"/>
    <property type="evidence" value="ECO:0007669"/>
    <property type="project" value="UniProtKB-KW"/>
</dbReference>
<dbReference type="CDD" id="cd03214">
    <property type="entry name" value="ABC_Iron-Siderophores_B12_Hemin"/>
    <property type="match status" value="1"/>
</dbReference>
<dbReference type="Proteomes" id="UP000002941">
    <property type="component" value="Unassembled WGS sequence"/>
</dbReference>
<evidence type="ECO:0000256" key="6">
    <source>
        <dbReference type="ARBA" id="ARBA00022840"/>
    </source>
</evidence>
<dbReference type="PATRIC" id="fig|1125718.3.peg.2596"/>
<evidence type="ECO:0000256" key="1">
    <source>
        <dbReference type="ARBA" id="ARBA00004202"/>
    </source>
</evidence>
<evidence type="ECO:0000256" key="8">
    <source>
        <dbReference type="ARBA" id="ARBA00023065"/>
    </source>
</evidence>
<evidence type="ECO:0000259" key="11">
    <source>
        <dbReference type="PROSITE" id="PS50893"/>
    </source>
</evidence>
<keyword evidence="7" id="KW-0408">Iron</keyword>
<evidence type="ECO:0000256" key="5">
    <source>
        <dbReference type="ARBA" id="ARBA00022741"/>
    </source>
</evidence>
<feature type="domain" description="ABC transporter" evidence="11">
    <location>
        <begin position="23"/>
        <end position="260"/>
    </location>
</feature>
<organism evidence="12 13">
    <name type="scientific">Actinomyces massiliensis F0489</name>
    <dbReference type="NCBI Taxonomy" id="1125718"/>
    <lineage>
        <taxon>Bacteria</taxon>
        <taxon>Bacillati</taxon>
        <taxon>Actinomycetota</taxon>
        <taxon>Actinomycetes</taxon>
        <taxon>Actinomycetales</taxon>
        <taxon>Actinomycetaceae</taxon>
        <taxon>Actinomyces</taxon>
    </lineage>
</organism>
<dbReference type="EMBL" id="AKFT01000203">
    <property type="protein sequence ID" value="EJF37657.1"/>
    <property type="molecule type" value="Genomic_DNA"/>
</dbReference>
<keyword evidence="6 12" id="KW-0067">ATP-binding</keyword>
<protein>
    <submittedName>
        <fullName evidence="12">ABC transporter, ATP-binding protein</fullName>
    </submittedName>
</protein>
<keyword evidence="13" id="KW-1185">Reference proteome</keyword>
<dbReference type="SMART" id="SM00382">
    <property type="entry name" value="AAA"/>
    <property type="match status" value="1"/>
</dbReference>
<dbReference type="eggNOG" id="COG1120">
    <property type="taxonomic scope" value="Bacteria"/>
</dbReference>
<evidence type="ECO:0000256" key="7">
    <source>
        <dbReference type="ARBA" id="ARBA00023004"/>
    </source>
</evidence>
<comment type="caution">
    <text evidence="12">The sequence shown here is derived from an EMBL/GenBank/DDBJ whole genome shotgun (WGS) entry which is preliminary data.</text>
</comment>
<keyword evidence="5" id="KW-0547">Nucleotide-binding</keyword>
<keyword evidence="3" id="KW-1003">Cell membrane</keyword>
<proteinExistence type="predicted"/>
<dbReference type="Gene3D" id="3.40.50.300">
    <property type="entry name" value="P-loop containing nucleotide triphosphate hydrolases"/>
    <property type="match status" value="1"/>
</dbReference>
<evidence type="ECO:0000256" key="10">
    <source>
        <dbReference type="SAM" id="MobiDB-lite"/>
    </source>
</evidence>
<comment type="subcellular location">
    <subcellularLocation>
        <location evidence="1">Cell membrane</location>
        <topology evidence="1">Peripheral membrane protein</topology>
    </subcellularLocation>
</comment>
<gene>
    <name evidence="12" type="ORF">HMPREF1318_1534</name>
</gene>
<dbReference type="InterPro" id="IPR051535">
    <property type="entry name" value="Siderophore_ABC-ATPase"/>
</dbReference>
<accession>J0MZZ2</accession>
<keyword evidence="8" id="KW-0406">Ion transport</keyword>
<evidence type="ECO:0000313" key="12">
    <source>
        <dbReference type="EMBL" id="EJF37657.1"/>
    </source>
</evidence>
<dbReference type="PROSITE" id="PS50893">
    <property type="entry name" value="ABC_TRANSPORTER_2"/>
    <property type="match status" value="1"/>
</dbReference>
<dbReference type="PROSITE" id="PS00211">
    <property type="entry name" value="ABC_TRANSPORTER_1"/>
    <property type="match status" value="1"/>
</dbReference>
<feature type="region of interest" description="Disordered" evidence="10">
    <location>
        <begin position="274"/>
        <end position="293"/>
    </location>
</feature>
<evidence type="ECO:0000256" key="2">
    <source>
        <dbReference type="ARBA" id="ARBA00022448"/>
    </source>
</evidence>
<dbReference type="InterPro" id="IPR003593">
    <property type="entry name" value="AAA+_ATPase"/>
</dbReference>
<dbReference type="InterPro" id="IPR027417">
    <property type="entry name" value="P-loop_NTPase"/>
</dbReference>
<dbReference type="PANTHER" id="PTHR42771:SF2">
    <property type="entry name" value="IRON(3+)-HYDROXAMATE IMPORT ATP-BINDING PROTEIN FHUC"/>
    <property type="match status" value="1"/>
</dbReference>
<dbReference type="InterPro" id="IPR017871">
    <property type="entry name" value="ABC_transporter-like_CS"/>
</dbReference>
<dbReference type="Pfam" id="PF00005">
    <property type="entry name" value="ABC_tran"/>
    <property type="match status" value="1"/>
</dbReference>
<evidence type="ECO:0000313" key="13">
    <source>
        <dbReference type="Proteomes" id="UP000002941"/>
    </source>
</evidence>
<dbReference type="RefSeq" id="WP_008733362.1">
    <property type="nucleotide sequence ID" value="NZ_AKFT01000203.1"/>
</dbReference>
<name>J0MZZ2_9ACTO</name>
<sequence length="293" mass="31221">MPPALTSEDTSGAPESRPSPTGLQVQSISLGYHPARPVIENLTAAITPGAVTMIVGPNACGKSTLLRSLTRILSPGSGQVILDGRNIATMSPKQLARRVGLLAQSSIAPPGITVHELVARGRYPHQSILHQWSADDDEAVSEAMERTHVDGLATRPVASLSGGQRQRVWVAMALAQRTDILLLDEPTTYLDLAHQVDVLELFRELNSELGTTIVAVLHDLNQACRYGDEVIAMHEGAILAHGVPEEVVTAEMVEKVFGLPVQVISDPLTGTPLVLPRPRSGAREAQDRSGSTA</sequence>
<keyword evidence="4" id="KW-0410">Iron transport</keyword>
<dbReference type="GO" id="GO:0016887">
    <property type="term" value="F:ATP hydrolysis activity"/>
    <property type="evidence" value="ECO:0007669"/>
    <property type="project" value="InterPro"/>
</dbReference>
<evidence type="ECO:0000256" key="9">
    <source>
        <dbReference type="ARBA" id="ARBA00023136"/>
    </source>
</evidence>
<evidence type="ECO:0000256" key="3">
    <source>
        <dbReference type="ARBA" id="ARBA00022475"/>
    </source>
</evidence>
<keyword evidence="2" id="KW-0813">Transport</keyword>
<dbReference type="AlphaFoldDB" id="J0MZZ2"/>
<dbReference type="GO" id="GO:0005524">
    <property type="term" value="F:ATP binding"/>
    <property type="evidence" value="ECO:0007669"/>
    <property type="project" value="UniProtKB-KW"/>
</dbReference>
<feature type="region of interest" description="Disordered" evidence="10">
    <location>
        <begin position="1"/>
        <end position="23"/>
    </location>
</feature>
<evidence type="ECO:0000256" key="4">
    <source>
        <dbReference type="ARBA" id="ARBA00022496"/>
    </source>
</evidence>
<keyword evidence="9" id="KW-0472">Membrane</keyword>